<dbReference type="Proteomes" id="UP000315289">
    <property type="component" value="Unassembled WGS sequence"/>
</dbReference>
<comment type="caution">
    <text evidence="1">The sequence shown here is derived from an EMBL/GenBank/DDBJ whole genome shotgun (WGS) entry which is preliminary data.</text>
</comment>
<organism evidence="1 2">
    <name type="scientific">Candidatus Nitrosocosmicus arcticus</name>
    <dbReference type="NCBI Taxonomy" id="2035267"/>
    <lineage>
        <taxon>Archaea</taxon>
        <taxon>Nitrososphaerota</taxon>
        <taxon>Nitrososphaeria</taxon>
        <taxon>Nitrososphaerales</taxon>
        <taxon>Nitrososphaeraceae</taxon>
        <taxon>Candidatus Nitrosocosmicus</taxon>
    </lineage>
</organism>
<sequence>MQGSNQCPTIPIVQIHMVVLTHKKPGSHGSIILLRCDFRMSTIHSRELTILYITPEQKEQNIYLDKQNGKNTLR</sequence>
<dbReference type="EMBL" id="VOAH01000010">
    <property type="protein sequence ID" value="TVP39979.1"/>
    <property type="molecule type" value="Genomic_DNA"/>
</dbReference>
<keyword evidence="2" id="KW-1185">Reference proteome</keyword>
<reference evidence="1 2" key="1">
    <citation type="journal article" date="2019" name="Front. Microbiol.">
        <title>Ammonia Oxidation by the Arctic Terrestrial Thaumarchaeote Candidatus Nitrosocosmicus arcticus Is Stimulated by Increasing Temperatures.</title>
        <authorList>
            <person name="Alves R.J.E."/>
            <person name="Kerou M."/>
            <person name="Zappe A."/>
            <person name="Bittner R."/>
            <person name="Abby S.S."/>
            <person name="Schmidt H.A."/>
            <person name="Pfeifer K."/>
            <person name="Schleper C."/>
        </authorList>
    </citation>
    <scope>NUCLEOTIDE SEQUENCE [LARGE SCALE GENOMIC DNA]</scope>
    <source>
        <strain evidence="1 2">Kfb</strain>
    </source>
</reference>
<protein>
    <submittedName>
        <fullName evidence="1">Uncharacterized protein</fullName>
    </submittedName>
</protein>
<gene>
    <name evidence="1" type="ORF">NARC_100041</name>
</gene>
<dbReference type="AlphaFoldDB" id="A0A557STP9"/>
<accession>A0A557STP9</accession>
<evidence type="ECO:0000313" key="1">
    <source>
        <dbReference type="EMBL" id="TVP39979.1"/>
    </source>
</evidence>
<proteinExistence type="predicted"/>
<evidence type="ECO:0000313" key="2">
    <source>
        <dbReference type="Proteomes" id="UP000315289"/>
    </source>
</evidence>
<name>A0A557STP9_9ARCH</name>